<dbReference type="GO" id="GO:0007076">
    <property type="term" value="P:mitotic chromosome condensation"/>
    <property type="evidence" value="ECO:0007669"/>
    <property type="project" value="TreeGrafter"/>
</dbReference>
<evidence type="ECO:0000313" key="3">
    <source>
        <dbReference type="EMBL" id="KAG0268915.1"/>
    </source>
</evidence>
<feature type="region of interest" description="Disordered" evidence="2">
    <location>
        <begin position="1"/>
        <end position="166"/>
    </location>
</feature>
<keyword evidence="1" id="KW-0175">Coiled coil</keyword>
<feature type="compositionally biased region" description="Low complexity" evidence="2">
    <location>
        <begin position="70"/>
        <end position="89"/>
    </location>
</feature>
<protein>
    <submittedName>
        <fullName evidence="3">Uncharacterized protein</fullName>
    </submittedName>
</protein>
<dbReference type="EMBL" id="JAAAJB010000038">
    <property type="protein sequence ID" value="KAG0268915.1"/>
    <property type="molecule type" value="Genomic_DNA"/>
</dbReference>
<feature type="coiled-coil region" evidence="1">
    <location>
        <begin position="469"/>
        <end position="562"/>
    </location>
</feature>
<evidence type="ECO:0000256" key="2">
    <source>
        <dbReference type="SAM" id="MobiDB-lite"/>
    </source>
</evidence>
<feature type="compositionally biased region" description="Polar residues" evidence="2">
    <location>
        <begin position="98"/>
        <end position="110"/>
    </location>
</feature>
<name>A0A9P6UCE5_9FUNG</name>
<dbReference type="GO" id="GO:0000796">
    <property type="term" value="C:condensin complex"/>
    <property type="evidence" value="ECO:0007669"/>
    <property type="project" value="TreeGrafter"/>
</dbReference>
<feature type="region of interest" description="Disordered" evidence="2">
    <location>
        <begin position="648"/>
        <end position="692"/>
    </location>
</feature>
<sequence length="938" mass="104947">MEDTLAPSPHIADSVEGSTVTSGDPYSTALAASRAATASLDGQPSDPCAPSTPHERQHGQQAQEEESVPPDDTTAASVAASVAASTSPSGPSPPSSPLTQHVKTDTSTASAGACAGNAVNAPPTLLSPQTTPEISVTPSDHGSPWSVSSDYADPKTPYNLTPDRNQAYMDDHHASLSNNQTHHRSPSDSDIIDRLRAYRECEVTTPTLEQMGLDQLDEADLRMLLQSAYEIGMANLDMAAMMGKDLVESNATLQAKYEHILSQLRQQRASRSRQLTPPRRIILSPTPDMIVVESAEDGTPLSSDDQDWIDFEPTTRPLHHSFPNSPAHGSSFPSVSFRRSASTHSGLSRSRSRADIEKMSTLENLNSELQAKVEAATKDLKQGRRQAFKHHRKAEKELKATKDELDRTMVKVQDLEEQNRRLIEASKMIRMRRIMLKNQLPAPGSIPGSTMANMAVEMQGDEATIQEMLAEDNRIFEELKERLQLMERTNAHLTQQKQEAENKTHKATEDLKELQKEREELYTTLCELSDLQTAYNKQEQHVRELEQSVTELQSTISTMTSRLSQANSQANSPLLSPVEPLSPTQSLWRRDDADFKALKTIMHGSNPQPVALKSPGLRGKRQPRRTLLAELESEWFRDLSFFGLPRVLQQQQQQDHEGAYDPHHNPPQGRRHSKGPKAIKNTFDSESESFVSDVGGRVKGWRDGLQQEMDTESACESTHCIRKRRRVYQYGGSDTEGSMGPRDNELPSGRSPYGRHSPSPGQGREEVVVHDDDDDSDIEAFQREQERRRRLRHHRRIMDVGESGDEGVMSDASDPHMLHHQGRPRRPSTPGCSCHLYEDDYHGGYGYSSYDDVMSEEESVTGWAHFEDFDASSHGYDKYRDGHYLGYRRRRGIMGMVEGVFLFLRLVWRWCRFMVILSTALGIAIYRGPDALLTDGHY</sequence>
<feature type="compositionally biased region" description="Polar residues" evidence="2">
    <location>
        <begin position="322"/>
        <end position="349"/>
    </location>
</feature>
<dbReference type="GO" id="GO:0000785">
    <property type="term" value="C:chromatin"/>
    <property type="evidence" value="ECO:0007669"/>
    <property type="project" value="TreeGrafter"/>
</dbReference>
<dbReference type="Proteomes" id="UP000807716">
    <property type="component" value="Unassembled WGS sequence"/>
</dbReference>
<evidence type="ECO:0000313" key="4">
    <source>
        <dbReference type="Proteomes" id="UP000807716"/>
    </source>
</evidence>
<proteinExistence type="predicted"/>
<reference evidence="3" key="1">
    <citation type="journal article" date="2020" name="Fungal Divers.">
        <title>Resolving the Mortierellaceae phylogeny through synthesis of multi-gene phylogenetics and phylogenomics.</title>
        <authorList>
            <person name="Vandepol N."/>
            <person name="Liber J."/>
            <person name="Desiro A."/>
            <person name="Na H."/>
            <person name="Kennedy M."/>
            <person name="Barry K."/>
            <person name="Grigoriev I.V."/>
            <person name="Miller A.N."/>
            <person name="O'Donnell K."/>
            <person name="Stajich J.E."/>
            <person name="Bonito G."/>
        </authorList>
    </citation>
    <scope>NUCLEOTIDE SEQUENCE</scope>
    <source>
        <strain evidence="3">BC1065</strain>
    </source>
</reference>
<feature type="region of interest" description="Disordered" evidence="2">
    <location>
        <begin position="731"/>
        <end position="776"/>
    </location>
</feature>
<dbReference type="PANTHER" id="PTHR43941:SF1">
    <property type="entry name" value="STRUCTURAL MAINTENANCE OF CHROMOSOMES PROTEIN 2"/>
    <property type="match status" value="1"/>
</dbReference>
<dbReference type="PANTHER" id="PTHR43941">
    <property type="entry name" value="STRUCTURAL MAINTENANCE OF CHROMOSOMES PROTEIN 2"/>
    <property type="match status" value="1"/>
</dbReference>
<dbReference type="GO" id="GO:0000793">
    <property type="term" value="C:condensed chromosome"/>
    <property type="evidence" value="ECO:0007669"/>
    <property type="project" value="TreeGrafter"/>
</dbReference>
<dbReference type="GO" id="GO:0003682">
    <property type="term" value="F:chromatin binding"/>
    <property type="evidence" value="ECO:0007669"/>
    <property type="project" value="TreeGrafter"/>
</dbReference>
<feature type="compositionally biased region" description="Low complexity" evidence="2">
    <location>
        <begin position="27"/>
        <end position="40"/>
    </location>
</feature>
<evidence type="ECO:0000256" key="1">
    <source>
        <dbReference type="SAM" id="Coils"/>
    </source>
</evidence>
<dbReference type="OrthoDB" id="9451547at2759"/>
<organism evidence="3 4">
    <name type="scientific">Actinomortierella ambigua</name>
    <dbReference type="NCBI Taxonomy" id="1343610"/>
    <lineage>
        <taxon>Eukaryota</taxon>
        <taxon>Fungi</taxon>
        <taxon>Fungi incertae sedis</taxon>
        <taxon>Mucoromycota</taxon>
        <taxon>Mortierellomycotina</taxon>
        <taxon>Mortierellomycetes</taxon>
        <taxon>Mortierellales</taxon>
        <taxon>Mortierellaceae</taxon>
        <taxon>Actinomortierella</taxon>
    </lineage>
</organism>
<feature type="compositionally biased region" description="Polar residues" evidence="2">
    <location>
        <begin position="16"/>
        <end position="25"/>
    </location>
</feature>
<feature type="region of interest" description="Disordered" evidence="2">
    <location>
        <begin position="265"/>
        <end position="355"/>
    </location>
</feature>
<feature type="compositionally biased region" description="Basic and acidic residues" evidence="2">
    <location>
        <begin position="654"/>
        <end position="664"/>
    </location>
</feature>
<keyword evidence="4" id="KW-1185">Reference proteome</keyword>
<dbReference type="AlphaFoldDB" id="A0A9P6UCE5"/>
<accession>A0A9P6UCE5</accession>
<feature type="compositionally biased region" description="Polar residues" evidence="2">
    <location>
        <begin position="126"/>
        <end position="149"/>
    </location>
</feature>
<feature type="coiled-coil region" evidence="1">
    <location>
        <begin position="359"/>
        <end position="432"/>
    </location>
</feature>
<gene>
    <name evidence="3" type="ORF">DFQ27_005355</name>
</gene>
<comment type="caution">
    <text evidence="3">The sequence shown here is derived from an EMBL/GenBank/DDBJ whole genome shotgun (WGS) entry which is preliminary data.</text>
</comment>
<feature type="compositionally biased region" description="Low complexity" evidence="2">
    <location>
        <begin position="265"/>
        <end position="275"/>
    </location>
</feature>